<evidence type="ECO:0000256" key="1">
    <source>
        <dbReference type="SAM" id="MobiDB-lite"/>
    </source>
</evidence>
<protein>
    <submittedName>
        <fullName evidence="2">Uncharacterized protein</fullName>
    </submittedName>
</protein>
<proteinExistence type="predicted"/>
<feature type="region of interest" description="Disordered" evidence="1">
    <location>
        <begin position="1"/>
        <end position="45"/>
    </location>
</feature>
<evidence type="ECO:0000313" key="2">
    <source>
        <dbReference type="EMBL" id="MEQ2232415.1"/>
    </source>
</evidence>
<organism evidence="2 3">
    <name type="scientific">Ilyodon furcidens</name>
    <name type="common">goldbreast splitfin</name>
    <dbReference type="NCBI Taxonomy" id="33524"/>
    <lineage>
        <taxon>Eukaryota</taxon>
        <taxon>Metazoa</taxon>
        <taxon>Chordata</taxon>
        <taxon>Craniata</taxon>
        <taxon>Vertebrata</taxon>
        <taxon>Euteleostomi</taxon>
        <taxon>Actinopterygii</taxon>
        <taxon>Neopterygii</taxon>
        <taxon>Teleostei</taxon>
        <taxon>Neoteleostei</taxon>
        <taxon>Acanthomorphata</taxon>
        <taxon>Ovalentaria</taxon>
        <taxon>Atherinomorphae</taxon>
        <taxon>Cyprinodontiformes</taxon>
        <taxon>Goodeidae</taxon>
        <taxon>Ilyodon</taxon>
    </lineage>
</organism>
<name>A0ABV0TJ19_9TELE</name>
<keyword evidence="3" id="KW-1185">Reference proteome</keyword>
<evidence type="ECO:0000313" key="3">
    <source>
        <dbReference type="Proteomes" id="UP001482620"/>
    </source>
</evidence>
<dbReference type="EMBL" id="JAHRIQ010035581">
    <property type="protein sequence ID" value="MEQ2232415.1"/>
    <property type="molecule type" value="Genomic_DNA"/>
</dbReference>
<accession>A0ABV0TJ19</accession>
<gene>
    <name evidence="2" type="ORF">ILYODFUR_011086</name>
</gene>
<dbReference type="Proteomes" id="UP001482620">
    <property type="component" value="Unassembled WGS sequence"/>
</dbReference>
<comment type="caution">
    <text evidence="2">The sequence shown here is derived from an EMBL/GenBank/DDBJ whole genome shotgun (WGS) entry which is preliminary data.</text>
</comment>
<reference evidence="2 3" key="1">
    <citation type="submission" date="2021-06" db="EMBL/GenBank/DDBJ databases">
        <authorList>
            <person name="Palmer J.M."/>
        </authorList>
    </citation>
    <scope>NUCLEOTIDE SEQUENCE [LARGE SCALE GENOMIC DNA]</scope>
    <source>
        <strain evidence="3">if_2019</strain>
        <tissue evidence="2">Muscle</tissue>
    </source>
</reference>
<sequence>MLLLTHFSSEKTNSKSHKRPQLKDAASSGKSSLLDMMGRGGGRRFGRGGGEGGRCVIKCVCLTVTASQDKYGLAVFQPADREYAAADGGGTMLLPKNTARENPSSILLKDFKL</sequence>